<keyword evidence="2" id="KW-1133">Transmembrane helix</keyword>
<sequence>MVYPGDQDKPGGRPPEPRSQPPYRPEGDRLDEDPYGGAQGGQPPFAPQGDTFGGPAPSWDEDPADRTRPAPGPLSTGPLGAGPAFPAEDRGPRQGGEPGPFGEAPERDGPYGPPQGHEAYAPPPGGPYPPGGYDDDAYGGYDDEYGPGGPRSGPTPPEKRRNLPLIIGAAAVAGLVLIGGGIGLSSMLKDDGPKTNAGNTSAAPSRTATATPSPTKPVLEPVKLKSRTTDPSPLTLKEVFGKASFTSGGQKYVRTAWNAKRGCTGTVNGTRLTGVIKKGGCSQVLRATYARGDGKLVGTVGVLNLKTENAARLAQKAAAAKDAFLQPLPGTGHSRKIGKGEALGTAEARGHYLVMTWVQRPDGKKIASQYHKAVSAFGQQLMKGSGLNFALAYRETEGKPFRK</sequence>
<keyword evidence="4" id="KW-1185">Reference proteome</keyword>
<gene>
    <name evidence="3" type="ORF">IW256_000565</name>
</gene>
<feature type="compositionally biased region" description="Low complexity" evidence="1">
    <location>
        <begin position="200"/>
        <end position="213"/>
    </location>
</feature>
<evidence type="ECO:0000313" key="4">
    <source>
        <dbReference type="Proteomes" id="UP000614047"/>
    </source>
</evidence>
<keyword evidence="2" id="KW-0812">Transmembrane</keyword>
<feature type="compositionally biased region" description="Pro residues" evidence="1">
    <location>
        <begin position="121"/>
        <end position="130"/>
    </location>
</feature>
<accession>A0A931DCE2</accession>
<dbReference type="EMBL" id="JADOUA010000001">
    <property type="protein sequence ID" value="MBG6086452.1"/>
    <property type="molecule type" value="Genomic_DNA"/>
</dbReference>
<feature type="region of interest" description="Disordered" evidence="1">
    <location>
        <begin position="193"/>
        <end position="218"/>
    </location>
</feature>
<protein>
    <submittedName>
        <fullName evidence="3">Uncharacterized protein</fullName>
    </submittedName>
</protein>
<reference evidence="3" key="1">
    <citation type="submission" date="2020-11" db="EMBL/GenBank/DDBJ databases">
        <title>Sequencing the genomes of 1000 actinobacteria strains.</title>
        <authorList>
            <person name="Klenk H.-P."/>
        </authorList>
    </citation>
    <scope>NUCLEOTIDE SEQUENCE</scope>
    <source>
        <strain evidence="3">DSM 43175</strain>
    </source>
</reference>
<feature type="region of interest" description="Disordered" evidence="1">
    <location>
        <begin position="1"/>
        <end position="161"/>
    </location>
</feature>
<feature type="transmembrane region" description="Helical" evidence="2">
    <location>
        <begin position="163"/>
        <end position="184"/>
    </location>
</feature>
<dbReference type="AlphaFoldDB" id="A0A931DCE2"/>
<feature type="compositionally biased region" description="Basic and acidic residues" evidence="1">
    <location>
        <begin position="1"/>
        <end position="11"/>
    </location>
</feature>
<dbReference type="Proteomes" id="UP000614047">
    <property type="component" value="Unassembled WGS sequence"/>
</dbReference>
<evidence type="ECO:0000313" key="3">
    <source>
        <dbReference type="EMBL" id="MBG6086452.1"/>
    </source>
</evidence>
<evidence type="ECO:0000256" key="1">
    <source>
        <dbReference type="SAM" id="MobiDB-lite"/>
    </source>
</evidence>
<proteinExistence type="predicted"/>
<feature type="compositionally biased region" description="Pro residues" evidence="1">
    <location>
        <begin position="12"/>
        <end position="24"/>
    </location>
</feature>
<name>A0A931DCE2_9ACTN</name>
<evidence type="ECO:0000256" key="2">
    <source>
        <dbReference type="SAM" id="Phobius"/>
    </source>
</evidence>
<feature type="compositionally biased region" description="Acidic residues" evidence="1">
    <location>
        <begin position="133"/>
        <end position="145"/>
    </location>
</feature>
<keyword evidence="2" id="KW-0472">Membrane</keyword>
<organism evidence="3 4">
    <name type="scientific">Actinomadura viridis</name>
    <dbReference type="NCBI Taxonomy" id="58110"/>
    <lineage>
        <taxon>Bacteria</taxon>
        <taxon>Bacillati</taxon>
        <taxon>Actinomycetota</taxon>
        <taxon>Actinomycetes</taxon>
        <taxon>Streptosporangiales</taxon>
        <taxon>Thermomonosporaceae</taxon>
        <taxon>Actinomadura</taxon>
    </lineage>
</organism>
<comment type="caution">
    <text evidence="3">The sequence shown here is derived from an EMBL/GenBank/DDBJ whole genome shotgun (WGS) entry which is preliminary data.</text>
</comment>
<dbReference type="RefSeq" id="WP_197009453.1">
    <property type="nucleotide sequence ID" value="NZ_BAABES010000013.1"/>
</dbReference>